<sequence length="47" mass="5464">MNTHHWRDYAAYWRQLAVAVFSGEARARAAHPPDLYRSVAHFGPNLR</sequence>
<name>A0A9W6M0F7_9MICO</name>
<gene>
    <name evidence="1" type="ORF">GCM10017584_22560</name>
</gene>
<organism evidence="1 2">
    <name type="scientific">Leifsonia poae</name>
    <dbReference type="NCBI Taxonomy" id="110933"/>
    <lineage>
        <taxon>Bacteria</taxon>
        <taxon>Bacillati</taxon>
        <taxon>Actinomycetota</taxon>
        <taxon>Actinomycetes</taxon>
        <taxon>Micrococcales</taxon>
        <taxon>Microbacteriaceae</taxon>
        <taxon>Leifsonia</taxon>
    </lineage>
</organism>
<keyword evidence="2" id="KW-1185">Reference proteome</keyword>
<dbReference type="Proteomes" id="UP001142372">
    <property type="component" value="Unassembled WGS sequence"/>
</dbReference>
<evidence type="ECO:0000313" key="2">
    <source>
        <dbReference type="Proteomes" id="UP001142372"/>
    </source>
</evidence>
<evidence type="ECO:0000313" key="1">
    <source>
        <dbReference type="EMBL" id="GLJ76682.1"/>
    </source>
</evidence>
<dbReference type="AlphaFoldDB" id="A0A9W6M0F7"/>
<protein>
    <submittedName>
        <fullName evidence="1">Uncharacterized protein</fullName>
    </submittedName>
</protein>
<dbReference type="EMBL" id="BSEN01000010">
    <property type="protein sequence ID" value="GLJ76682.1"/>
    <property type="molecule type" value="Genomic_DNA"/>
</dbReference>
<reference evidence="1" key="1">
    <citation type="journal article" date="2014" name="Int. J. Syst. Evol. Microbiol.">
        <title>Complete genome sequence of Corynebacterium casei LMG S-19264T (=DSM 44701T), isolated from a smear-ripened cheese.</title>
        <authorList>
            <consortium name="US DOE Joint Genome Institute (JGI-PGF)"/>
            <person name="Walter F."/>
            <person name="Albersmeier A."/>
            <person name="Kalinowski J."/>
            <person name="Ruckert C."/>
        </authorList>
    </citation>
    <scope>NUCLEOTIDE SEQUENCE</scope>
    <source>
        <strain evidence="1">VKM Ac-1401</strain>
    </source>
</reference>
<reference evidence="1" key="2">
    <citation type="submission" date="2023-01" db="EMBL/GenBank/DDBJ databases">
        <authorList>
            <person name="Sun Q."/>
            <person name="Evtushenko L."/>
        </authorList>
    </citation>
    <scope>NUCLEOTIDE SEQUENCE</scope>
    <source>
        <strain evidence="1">VKM Ac-1401</strain>
    </source>
</reference>
<proteinExistence type="predicted"/>
<dbReference type="RefSeq" id="WP_271177339.1">
    <property type="nucleotide sequence ID" value="NZ_BAAAJO010000008.1"/>
</dbReference>
<comment type="caution">
    <text evidence="1">The sequence shown here is derived from an EMBL/GenBank/DDBJ whole genome shotgun (WGS) entry which is preliminary data.</text>
</comment>
<accession>A0A9W6M0F7</accession>